<evidence type="ECO:0000313" key="6">
    <source>
        <dbReference type="Proteomes" id="UP001305928"/>
    </source>
</evidence>
<feature type="domain" description="Solute-binding protein family 3/N-terminal" evidence="4">
    <location>
        <begin position="33"/>
        <end position="271"/>
    </location>
</feature>
<dbReference type="Proteomes" id="UP001305928">
    <property type="component" value="Chromosome"/>
</dbReference>
<evidence type="ECO:0000313" key="5">
    <source>
        <dbReference type="EMBL" id="WPC06181.1"/>
    </source>
</evidence>
<dbReference type="EMBL" id="CP137892">
    <property type="protein sequence ID" value="WPC06181.1"/>
    <property type="molecule type" value="Genomic_DNA"/>
</dbReference>
<dbReference type="Pfam" id="PF00497">
    <property type="entry name" value="SBP_bac_3"/>
    <property type="match status" value="1"/>
</dbReference>
<dbReference type="RefSeq" id="WP_318645362.1">
    <property type="nucleotide sequence ID" value="NZ_CP137892.1"/>
</dbReference>
<evidence type="ECO:0000259" key="4">
    <source>
        <dbReference type="Pfam" id="PF00497"/>
    </source>
</evidence>
<keyword evidence="2 3" id="KW-0732">Signal</keyword>
<evidence type="ECO:0000256" key="1">
    <source>
        <dbReference type="ARBA" id="ARBA00010333"/>
    </source>
</evidence>
<feature type="signal peptide" evidence="3">
    <location>
        <begin position="1"/>
        <end position="28"/>
    </location>
</feature>
<protein>
    <submittedName>
        <fullName evidence="5">Transporter substrate-binding domain-containing protein</fullName>
    </submittedName>
</protein>
<dbReference type="PROSITE" id="PS51257">
    <property type="entry name" value="PROKAR_LIPOPROTEIN"/>
    <property type="match status" value="1"/>
</dbReference>
<reference evidence="5 6" key="1">
    <citation type="submission" date="2023-11" db="EMBL/GenBank/DDBJ databases">
        <title>Complete genome of Pseudomonas benzenivorans BA3361.</title>
        <authorList>
            <person name="Shin S.Y."/>
            <person name="Song J."/>
            <person name="Kang H."/>
        </authorList>
    </citation>
    <scope>NUCLEOTIDE SEQUENCE [LARGE SCALE GENOMIC DNA]</scope>
    <source>
        <strain evidence="5 6">HNIBRBA3361</strain>
    </source>
</reference>
<name>A0ABZ0PYH8_9PSED</name>
<dbReference type="InterPro" id="IPR001638">
    <property type="entry name" value="Solute-binding_3/MltF_N"/>
</dbReference>
<dbReference type="SUPFAM" id="SSF53850">
    <property type="entry name" value="Periplasmic binding protein-like II"/>
    <property type="match status" value="1"/>
</dbReference>
<evidence type="ECO:0000256" key="2">
    <source>
        <dbReference type="ARBA" id="ARBA00022729"/>
    </source>
</evidence>
<accession>A0ABZ0PYH8</accession>
<comment type="similarity">
    <text evidence="1">Belongs to the bacterial solute-binding protein 3 family.</text>
</comment>
<organism evidence="5 6">
    <name type="scientific">Pseudomonas benzenivorans</name>
    <dbReference type="NCBI Taxonomy" id="556533"/>
    <lineage>
        <taxon>Bacteria</taxon>
        <taxon>Pseudomonadati</taxon>
        <taxon>Pseudomonadota</taxon>
        <taxon>Gammaproteobacteria</taxon>
        <taxon>Pseudomonadales</taxon>
        <taxon>Pseudomonadaceae</taxon>
        <taxon>Pseudomonas</taxon>
    </lineage>
</organism>
<evidence type="ECO:0000256" key="3">
    <source>
        <dbReference type="SAM" id="SignalP"/>
    </source>
</evidence>
<dbReference type="PANTHER" id="PTHR35936:SF25">
    <property type="entry name" value="ABC TRANSPORTER SUBSTRATE-BINDING PROTEIN"/>
    <property type="match status" value="1"/>
</dbReference>
<dbReference type="Gene3D" id="3.40.190.10">
    <property type="entry name" value="Periplasmic binding protein-like II"/>
    <property type="match status" value="2"/>
</dbReference>
<gene>
    <name evidence="5" type="ORF">SBP02_05340</name>
</gene>
<dbReference type="PANTHER" id="PTHR35936">
    <property type="entry name" value="MEMBRANE-BOUND LYTIC MUREIN TRANSGLYCOSYLASE F"/>
    <property type="match status" value="1"/>
</dbReference>
<keyword evidence="6" id="KW-1185">Reference proteome</keyword>
<feature type="chain" id="PRO_5045466951" evidence="3">
    <location>
        <begin position="29"/>
        <end position="273"/>
    </location>
</feature>
<proteinExistence type="inferred from homology"/>
<sequence length="273" mass="31144">MLDYLRRWLTSPWGLAAFLGAACFTASAETLVTLLVDENYPPYAYRAADGSAAGIYPDILRAAEPRLRGYRLKLQPLLWRRALAEVEAGEALALVPPYVRPHERPFIDRYSVPLLEEQVAVFCRQSVLAERPRQRWPDDFYGLRFGINFGSLAPGAAYWQAVERKQILMEEAPGTRSNLQKMMRGRIDCFAFDRISTLGVLADLRRSGRYDEKRDERIAEGPVVNRDTAHVGYTGRDRGRFPFKEDFAAQLDKALEALRDSGEIEKIVRHYTD</sequence>